<feature type="compositionally biased region" description="Pro residues" evidence="5">
    <location>
        <begin position="341"/>
        <end position="354"/>
    </location>
</feature>
<feature type="region of interest" description="Disordered" evidence="5">
    <location>
        <begin position="93"/>
        <end position="114"/>
    </location>
</feature>
<dbReference type="Gene3D" id="3.30.40.10">
    <property type="entry name" value="Zinc/RING finger domain, C3HC4 (zinc finger)"/>
    <property type="match status" value="1"/>
</dbReference>
<dbReference type="InterPro" id="IPR013083">
    <property type="entry name" value="Znf_RING/FYVE/PHD"/>
</dbReference>
<dbReference type="InterPro" id="IPR051834">
    <property type="entry name" value="RING_finger_E3_ligase"/>
</dbReference>
<dbReference type="AlphaFoldDB" id="A0A1J8QBT5"/>
<evidence type="ECO:0000259" key="6">
    <source>
        <dbReference type="PROSITE" id="PS50089"/>
    </source>
</evidence>
<dbReference type="GO" id="GO:0006511">
    <property type="term" value="P:ubiquitin-dependent protein catabolic process"/>
    <property type="evidence" value="ECO:0007669"/>
    <property type="project" value="TreeGrafter"/>
</dbReference>
<dbReference type="GO" id="GO:0008270">
    <property type="term" value="F:zinc ion binding"/>
    <property type="evidence" value="ECO:0007669"/>
    <property type="project" value="UniProtKB-KW"/>
</dbReference>
<dbReference type="GO" id="GO:0005634">
    <property type="term" value="C:nucleus"/>
    <property type="evidence" value="ECO:0007669"/>
    <property type="project" value="TreeGrafter"/>
</dbReference>
<feature type="domain" description="RING-type" evidence="6">
    <location>
        <begin position="266"/>
        <end position="313"/>
    </location>
</feature>
<evidence type="ECO:0000256" key="3">
    <source>
        <dbReference type="ARBA" id="ARBA00022833"/>
    </source>
</evidence>
<organism evidence="7 8">
    <name type="scientific">Rhizopogon vesiculosus</name>
    <dbReference type="NCBI Taxonomy" id="180088"/>
    <lineage>
        <taxon>Eukaryota</taxon>
        <taxon>Fungi</taxon>
        <taxon>Dikarya</taxon>
        <taxon>Basidiomycota</taxon>
        <taxon>Agaricomycotina</taxon>
        <taxon>Agaricomycetes</taxon>
        <taxon>Agaricomycetidae</taxon>
        <taxon>Boletales</taxon>
        <taxon>Suillineae</taxon>
        <taxon>Rhizopogonaceae</taxon>
        <taxon>Rhizopogon</taxon>
    </lineage>
</organism>
<dbReference type="OrthoDB" id="8062037at2759"/>
<gene>
    <name evidence="7" type="ORF">AZE42_02138</name>
</gene>
<dbReference type="Pfam" id="PF13639">
    <property type="entry name" value="zf-RING_2"/>
    <property type="match status" value="1"/>
</dbReference>
<evidence type="ECO:0000256" key="2">
    <source>
        <dbReference type="ARBA" id="ARBA00022771"/>
    </source>
</evidence>
<sequence>MSSREPMWYCHECHAEMRPLMQPDPICASCQSSFVEKIEDLSDDPRGFQQHVPGGGLADDEMPPSLGGLLGAPIFVHAVQDIILLGEMPSAALSGGPRPVSPPSPRNSQGGMGGIRFELHSGPSGGGTRTFILGGPNTLNRPRSPEHRDRDIPTMSEFMRRDNQSGPRQPGDITGPMMAQYLLALLGQGPTGRGVDPFAELFAGPEGGASSGRWGDYVFNQEALDQVVTQLMENSAGRPVPATEEIIDNLPREVLMERSPLLDKDCAVCKEQFQLATEDPEEQVVVILPCKHPFHQPCILPWLRSSGTCPVCRYSLIEQPQQPRPPGSSSGPSGGPGNRPTSPPSPSSAPPRPRSPGNSGRHGGGGGLFHSLFGGSTSRTTSGSSSQARNPSSRRARRTGMSNESPGSMPSFPGRWDEDAD</sequence>
<accession>A0A1J8QBT5</accession>
<evidence type="ECO:0000256" key="4">
    <source>
        <dbReference type="PROSITE-ProRule" id="PRU00175"/>
    </source>
</evidence>
<evidence type="ECO:0000256" key="5">
    <source>
        <dbReference type="SAM" id="MobiDB-lite"/>
    </source>
</evidence>
<keyword evidence="2 4" id="KW-0863">Zinc-finger</keyword>
<name>A0A1J8QBT5_9AGAM</name>
<feature type="region of interest" description="Disordered" evidence="5">
    <location>
        <begin position="318"/>
        <end position="421"/>
    </location>
</feature>
<comment type="caution">
    <text evidence="7">The sequence shown here is derived from an EMBL/GenBank/DDBJ whole genome shotgun (WGS) entry which is preliminary data.</text>
</comment>
<keyword evidence="3" id="KW-0862">Zinc</keyword>
<dbReference type="PANTHER" id="PTHR45931">
    <property type="entry name" value="SI:CH211-59O9.10"/>
    <property type="match status" value="1"/>
</dbReference>
<reference evidence="7 8" key="1">
    <citation type="submission" date="2016-03" db="EMBL/GenBank/DDBJ databases">
        <title>Comparative genomics of the ectomycorrhizal sister species Rhizopogon vinicolor and Rhizopogon vesiculosus (Basidiomycota: Boletales) reveals a divergence of the mating type B locus.</title>
        <authorList>
            <person name="Mujic A.B."/>
            <person name="Kuo A."/>
            <person name="Tritt A."/>
            <person name="Lipzen A."/>
            <person name="Chen C."/>
            <person name="Johnson J."/>
            <person name="Sharma A."/>
            <person name="Barry K."/>
            <person name="Grigoriev I.V."/>
            <person name="Spatafora J.W."/>
        </authorList>
    </citation>
    <scope>NUCLEOTIDE SEQUENCE [LARGE SCALE GENOMIC DNA]</scope>
    <source>
        <strain evidence="7 8">AM-OR11-056</strain>
    </source>
</reference>
<dbReference type="PANTHER" id="PTHR45931:SF3">
    <property type="entry name" value="RING ZINC FINGER-CONTAINING PROTEIN"/>
    <property type="match status" value="1"/>
</dbReference>
<dbReference type="GO" id="GO:0061630">
    <property type="term" value="F:ubiquitin protein ligase activity"/>
    <property type="evidence" value="ECO:0007669"/>
    <property type="project" value="TreeGrafter"/>
</dbReference>
<evidence type="ECO:0000256" key="1">
    <source>
        <dbReference type="ARBA" id="ARBA00022723"/>
    </source>
</evidence>
<dbReference type="EMBL" id="LVVM01001169">
    <property type="protein sequence ID" value="OJA19118.1"/>
    <property type="molecule type" value="Genomic_DNA"/>
</dbReference>
<dbReference type="PROSITE" id="PS50089">
    <property type="entry name" value="ZF_RING_2"/>
    <property type="match status" value="1"/>
</dbReference>
<dbReference type="InterPro" id="IPR001841">
    <property type="entry name" value="Znf_RING"/>
</dbReference>
<evidence type="ECO:0000313" key="8">
    <source>
        <dbReference type="Proteomes" id="UP000183567"/>
    </source>
</evidence>
<dbReference type="CDD" id="cd16454">
    <property type="entry name" value="RING-H2_PA-TM-RING"/>
    <property type="match status" value="1"/>
</dbReference>
<dbReference type="STRING" id="180088.A0A1J8QBT5"/>
<dbReference type="SMART" id="SM00184">
    <property type="entry name" value="RING"/>
    <property type="match status" value="1"/>
</dbReference>
<protein>
    <recommendedName>
        <fullName evidence="6">RING-type domain-containing protein</fullName>
    </recommendedName>
</protein>
<proteinExistence type="predicted"/>
<feature type="compositionally biased region" description="Low complexity" evidence="5">
    <location>
        <begin position="369"/>
        <end position="386"/>
    </location>
</feature>
<keyword evidence="8" id="KW-1185">Reference proteome</keyword>
<evidence type="ECO:0000313" key="7">
    <source>
        <dbReference type="EMBL" id="OJA19118.1"/>
    </source>
</evidence>
<dbReference type="SUPFAM" id="SSF57850">
    <property type="entry name" value="RING/U-box"/>
    <property type="match status" value="1"/>
</dbReference>
<dbReference type="Proteomes" id="UP000183567">
    <property type="component" value="Unassembled WGS sequence"/>
</dbReference>
<keyword evidence="1" id="KW-0479">Metal-binding</keyword>